<comment type="similarity">
    <text evidence="7">Belongs to the zinc-containing alcohol dehydrogenase family. DOIA dehydrogenase subfamily.</text>
</comment>
<comment type="cofactor">
    <cofactor evidence="1 12">
        <name>Zn(2+)</name>
        <dbReference type="ChEBI" id="CHEBI:29105"/>
    </cofactor>
</comment>
<dbReference type="Proteomes" id="UP000199323">
    <property type="component" value="Unassembled WGS sequence"/>
</dbReference>
<feature type="domain" description="Alcohol dehydrogenase-like N-terminal" evidence="14">
    <location>
        <begin position="24"/>
        <end position="130"/>
    </location>
</feature>
<dbReference type="SUPFAM" id="SSF51735">
    <property type="entry name" value="NAD(P)-binding Rossmann-fold domains"/>
    <property type="match status" value="1"/>
</dbReference>
<keyword evidence="2 12" id="KW-0479">Metal-binding</keyword>
<evidence type="ECO:0000313" key="15">
    <source>
        <dbReference type="EMBL" id="SFF39297.1"/>
    </source>
</evidence>
<dbReference type="SUPFAM" id="SSF50129">
    <property type="entry name" value="GroES-like"/>
    <property type="match status" value="1"/>
</dbReference>
<organism evidence="15 16">
    <name type="scientific">Actinacidiphila alni</name>
    <dbReference type="NCBI Taxonomy" id="380248"/>
    <lineage>
        <taxon>Bacteria</taxon>
        <taxon>Bacillati</taxon>
        <taxon>Actinomycetota</taxon>
        <taxon>Actinomycetes</taxon>
        <taxon>Kitasatosporales</taxon>
        <taxon>Streptomycetaceae</taxon>
        <taxon>Actinacidiphila</taxon>
    </lineage>
</organism>
<feature type="domain" description="Alcohol dehydrogenase-like C-terminal" evidence="13">
    <location>
        <begin position="205"/>
        <end position="298"/>
    </location>
</feature>
<accession>A0A1I2IDX9</accession>
<evidence type="ECO:0000313" key="16">
    <source>
        <dbReference type="Proteomes" id="UP000199323"/>
    </source>
</evidence>
<evidence type="ECO:0000256" key="10">
    <source>
        <dbReference type="ARBA" id="ARBA00048685"/>
    </source>
</evidence>
<sequence>MRALLITGPGRTELAEVPEPVPAAGEVLLAVEATGLCGTDLHLVHDGGPESAGPLIPGHEVVGTLLELGSGVDDLRPGQRVCVDPLLACGSCRLCRAGRRNLCTRRSAVGITRPGGMAERLAVPAAACWPTTLPPERAVLAEPLACALHGVDRAGVRTGPALVLGAGAMGRLVAAALTARDGAGDPDRADAPDGTVRDVTDRPGITVADISAERVAQARDGGATACLVAELPELPVRRWDLVVDAAGSAHTVALGLARVSRGGTYLQIGVLPRGATVPFTPFDIYDNEIVVTGSRSVLCTVDRAVALLERDERVGRGLVTHRHRLEDAATAFEQLAAHVGVKHVIGAAQREERSCA</sequence>
<dbReference type="PROSITE" id="PS00059">
    <property type="entry name" value="ADH_ZINC"/>
    <property type="match status" value="1"/>
</dbReference>
<evidence type="ECO:0000256" key="3">
    <source>
        <dbReference type="ARBA" id="ARBA00022833"/>
    </source>
</evidence>
<dbReference type="EC" id="1.1.1.329" evidence="8"/>
<evidence type="ECO:0000256" key="5">
    <source>
        <dbReference type="ARBA" id="ARBA00037678"/>
    </source>
</evidence>
<dbReference type="GO" id="GO:0016491">
    <property type="term" value="F:oxidoreductase activity"/>
    <property type="evidence" value="ECO:0007669"/>
    <property type="project" value="UniProtKB-KW"/>
</dbReference>
<dbReference type="RefSeq" id="WP_093715291.1">
    <property type="nucleotide sequence ID" value="NZ_FONG01000013.1"/>
</dbReference>
<dbReference type="Pfam" id="PF00107">
    <property type="entry name" value="ADH_zinc_N"/>
    <property type="match status" value="1"/>
</dbReference>
<evidence type="ECO:0000256" key="12">
    <source>
        <dbReference type="RuleBase" id="RU361277"/>
    </source>
</evidence>
<dbReference type="Pfam" id="PF08240">
    <property type="entry name" value="ADH_N"/>
    <property type="match status" value="1"/>
</dbReference>
<comment type="catalytic activity">
    <reaction evidence="10">
        <text>2-deoxy-scyllo-inosamine + NAD(+) = 3-amino-2,3-dideoxy-scyllo-inosose + NADH + H(+)</text>
        <dbReference type="Rhea" id="RHEA:33883"/>
        <dbReference type="ChEBI" id="CHEBI:15378"/>
        <dbReference type="ChEBI" id="CHEBI:57540"/>
        <dbReference type="ChEBI" id="CHEBI:57945"/>
        <dbReference type="ChEBI" id="CHEBI:65002"/>
        <dbReference type="ChEBI" id="CHEBI:65003"/>
        <dbReference type="EC" id="1.1.1.329"/>
    </reaction>
</comment>
<evidence type="ECO:0000256" key="6">
    <source>
        <dbReference type="ARBA" id="ARBA00037908"/>
    </source>
</evidence>
<evidence type="ECO:0000256" key="1">
    <source>
        <dbReference type="ARBA" id="ARBA00001947"/>
    </source>
</evidence>
<evidence type="ECO:0000256" key="9">
    <source>
        <dbReference type="ARBA" id="ARBA00039387"/>
    </source>
</evidence>
<dbReference type="PANTHER" id="PTHR43401:SF5">
    <property type="entry name" value="ALCOHOL DEHYDROGENASE-RELATED"/>
    <property type="match status" value="1"/>
</dbReference>
<evidence type="ECO:0000256" key="7">
    <source>
        <dbReference type="ARBA" id="ARBA00038004"/>
    </source>
</evidence>
<proteinExistence type="inferred from homology"/>
<dbReference type="InterPro" id="IPR050129">
    <property type="entry name" value="Zn_alcohol_dh"/>
</dbReference>
<dbReference type="AlphaFoldDB" id="A0A1I2IDX9"/>
<dbReference type="InterPro" id="IPR011032">
    <property type="entry name" value="GroES-like_sf"/>
</dbReference>
<dbReference type="STRING" id="380248.SAMN05216251_11322"/>
<dbReference type="GO" id="GO:0008270">
    <property type="term" value="F:zinc ion binding"/>
    <property type="evidence" value="ECO:0007669"/>
    <property type="project" value="InterPro"/>
</dbReference>
<dbReference type="OrthoDB" id="241504at2"/>
<protein>
    <recommendedName>
        <fullName evidence="9">2-deoxy-scyllo-inosamine dehydrogenase</fullName>
        <ecNumber evidence="8">1.1.1.329</ecNumber>
    </recommendedName>
</protein>
<dbReference type="InterPro" id="IPR002328">
    <property type="entry name" value="ADH_Zn_CS"/>
</dbReference>
<evidence type="ECO:0000256" key="2">
    <source>
        <dbReference type="ARBA" id="ARBA00022723"/>
    </source>
</evidence>
<dbReference type="InterPro" id="IPR013149">
    <property type="entry name" value="ADH-like_C"/>
</dbReference>
<evidence type="ECO:0000259" key="13">
    <source>
        <dbReference type="Pfam" id="PF00107"/>
    </source>
</evidence>
<keyword evidence="3 12" id="KW-0862">Zinc</keyword>
<dbReference type="Gene3D" id="3.90.180.10">
    <property type="entry name" value="Medium-chain alcohol dehydrogenases, catalytic domain"/>
    <property type="match status" value="2"/>
</dbReference>
<comment type="catalytic activity">
    <reaction evidence="11">
        <text>2-deoxy-scyllo-inosamine + NADP(+) = 3-amino-2,3-dideoxy-scyllo-inosose + NADPH + H(+)</text>
        <dbReference type="Rhea" id="RHEA:33879"/>
        <dbReference type="ChEBI" id="CHEBI:15378"/>
        <dbReference type="ChEBI" id="CHEBI:57783"/>
        <dbReference type="ChEBI" id="CHEBI:58349"/>
        <dbReference type="ChEBI" id="CHEBI:65002"/>
        <dbReference type="ChEBI" id="CHEBI:65003"/>
        <dbReference type="EC" id="1.1.1.329"/>
    </reaction>
</comment>
<dbReference type="EMBL" id="FONG01000013">
    <property type="protein sequence ID" value="SFF39297.1"/>
    <property type="molecule type" value="Genomic_DNA"/>
</dbReference>
<dbReference type="InterPro" id="IPR013154">
    <property type="entry name" value="ADH-like_N"/>
</dbReference>
<dbReference type="InterPro" id="IPR036291">
    <property type="entry name" value="NAD(P)-bd_dom_sf"/>
</dbReference>
<gene>
    <name evidence="15" type="ORF">SAMN05216251_11322</name>
</gene>
<keyword evidence="16" id="KW-1185">Reference proteome</keyword>
<comment type="pathway">
    <text evidence="6">Metabolic intermediate biosynthesis; 2-deoxystreptamine biosynthesis; 2-deoxystreptamine from D-glucose 6-phosphate: step 3/4.</text>
</comment>
<evidence type="ECO:0000259" key="14">
    <source>
        <dbReference type="Pfam" id="PF08240"/>
    </source>
</evidence>
<evidence type="ECO:0000256" key="8">
    <source>
        <dbReference type="ARBA" id="ARBA00039102"/>
    </source>
</evidence>
<name>A0A1I2IDX9_9ACTN</name>
<reference evidence="15 16" key="1">
    <citation type="submission" date="2016-10" db="EMBL/GenBank/DDBJ databases">
        <authorList>
            <person name="de Groot N.N."/>
        </authorList>
    </citation>
    <scope>NUCLEOTIDE SEQUENCE [LARGE SCALE GENOMIC DNA]</scope>
    <source>
        <strain evidence="15 16">CGMCC 4.3510</strain>
    </source>
</reference>
<dbReference type="Gene3D" id="3.40.50.720">
    <property type="entry name" value="NAD(P)-binding Rossmann-like Domain"/>
    <property type="match status" value="1"/>
</dbReference>
<keyword evidence="4" id="KW-0560">Oxidoreductase</keyword>
<comment type="function">
    <text evidence="5">Catalyzes the oxidation of 2-deoxy-scyllo-inosamine (DOIA) with NAD(+) or NADP(+), forming 3-amino-2,3-dideoxy-scyllo-inosose (amino-DOI).</text>
</comment>
<evidence type="ECO:0000256" key="4">
    <source>
        <dbReference type="ARBA" id="ARBA00023002"/>
    </source>
</evidence>
<evidence type="ECO:0000256" key="11">
    <source>
        <dbReference type="ARBA" id="ARBA00049085"/>
    </source>
</evidence>
<dbReference type="PANTHER" id="PTHR43401">
    <property type="entry name" value="L-THREONINE 3-DEHYDROGENASE"/>
    <property type="match status" value="1"/>
</dbReference>